<keyword evidence="1" id="KW-1133">Transmembrane helix</keyword>
<keyword evidence="1" id="KW-0472">Membrane</keyword>
<dbReference type="AlphaFoldDB" id="A0A3N4MAM3"/>
<feature type="transmembrane region" description="Helical" evidence="1">
    <location>
        <begin position="20"/>
        <end position="38"/>
    </location>
</feature>
<organism evidence="2 3">
    <name type="scientific">Chitinophaga barathri</name>
    <dbReference type="NCBI Taxonomy" id="1647451"/>
    <lineage>
        <taxon>Bacteria</taxon>
        <taxon>Pseudomonadati</taxon>
        <taxon>Bacteroidota</taxon>
        <taxon>Chitinophagia</taxon>
        <taxon>Chitinophagales</taxon>
        <taxon>Chitinophagaceae</taxon>
        <taxon>Chitinophaga</taxon>
    </lineage>
</organism>
<dbReference type="RefSeq" id="WP_120516860.1">
    <property type="nucleotide sequence ID" value="NZ_QXZY01000007.1"/>
</dbReference>
<comment type="caution">
    <text evidence="2">The sequence shown here is derived from an EMBL/GenBank/DDBJ whole genome shotgun (WGS) entry which is preliminary data.</text>
</comment>
<keyword evidence="1" id="KW-0812">Transmembrane</keyword>
<proteinExistence type="predicted"/>
<evidence type="ECO:0000256" key="1">
    <source>
        <dbReference type="SAM" id="Phobius"/>
    </source>
</evidence>
<reference evidence="3" key="1">
    <citation type="submission" date="2018-11" db="EMBL/GenBank/DDBJ databases">
        <title>Chitinophaga lutea sp.nov., isolate from arsenic contaminated soil.</title>
        <authorList>
            <person name="Zong Y."/>
        </authorList>
    </citation>
    <scope>NUCLEOTIDE SEQUENCE [LARGE SCALE GENOMIC DNA]</scope>
    <source>
        <strain evidence="3">YLT18</strain>
    </source>
</reference>
<accession>A0A3N4MAM3</accession>
<name>A0A3N4MAM3_9BACT</name>
<gene>
    <name evidence="2" type="ORF">EG028_12450</name>
</gene>
<dbReference type="EMBL" id="RMBX01000006">
    <property type="protein sequence ID" value="RPD40834.1"/>
    <property type="molecule type" value="Genomic_DNA"/>
</dbReference>
<keyword evidence="3" id="KW-1185">Reference proteome</keyword>
<protein>
    <submittedName>
        <fullName evidence="2">Uncharacterized protein</fullName>
    </submittedName>
</protein>
<dbReference type="Proteomes" id="UP000279089">
    <property type="component" value="Unassembled WGS sequence"/>
</dbReference>
<feature type="transmembrane region" description="Helical" evidence="1">
    <location>
        <begin position="50"/>
        <end position="67"/>
    </location>
</feature>
<evidence type="ECO:0000313" key="2">
    <source>
        <dbReference type="EMBL" id="RPD40834.1"/>
    </source>
</evidence>
<evidence type="ECO:0000313" key="3">
    <source>
        <dbReference type="Proteomes" id="UP000279089"/>
    </source>
</evidence>
<sequence length="153" mass="17477">MILTSLDAKYERLGARLVPLGKKLLVAISVLVVLLLLLDKLTTRPMNWTLFTIVALPSTAYALYLSYKTLYSIALDKTGEYYEIEILKGNNISTVKLEKSDVEIRVVRSPGFTMALEIQIIYQQRIYYIQKESAVWSKKQMTELKNLIEQPSA</sequence>